<keyword evidence="4 6" id="KW-1133">Transmembrane helix</keyword>
<evidence type="ECO:0000256" key="4">
    <source>
        <dbReference type="ARBA" id="ARBA00022989"/>
    </source>
</evidence>
<comment type="subcellular location">
    <subcellularLocation>
        <location evidence="1">Cell membrane</location>
        <topology evidence="1">Multi-pass membrane protein</topology>
    </subcellularLocation>
</comment>
<evidence type="ECO:0000259" key="7">
    <source>
        <dbReference type="PROSITE" id="PS50850"/>
    </source>
</evidence>
<evidence type="ECO:0000256" key="3">
    <source>
        <dbReference type="ARBA" id="ARBA00022692"/>
    </source>
</evidence>
<feature type="transmembrane region" description="Helical" evidence="6">
    <location>
        <begin position="222"/>
        <end position="245"/>
    </location>
</feature>
<feature type="transmembrane region" description="Helical" evidence="6">
    <location>
        <begin position="251"/>
        <end position="271"/>
    </location>
</feature>
<name>A0A9W6SM56_9ACTN</name>
<evidence type="ECO:0000256" key="1">
    <source>
        <dbReference type="ARBA" id="ARBA00004651"/>
    </source>
</evidence>
<feature type="transmembrane region" description="Helical" evidence="6">
    <location>
        <begin position="177"/>
        <end position="201"/>
    </location>
</feature>
<feature type="transmembrane region" description="Helical" evidence="6">
    <location>
        <begin position="21"/>
        <end position="44"/>
    </location>
</feature>
<dbReference type="GO" id="GO:0005886">
    <property type="term" value="C:plasma membrane"/>
    <property type="evidence" value="ECO:0007669"/>
    <property type="project" value="UniProtKB-SubCell"/>
</dbReference>
<feature type="transmembrane region" description="Helical" evidence="6">
    <location>
        <begin position="112"/>
        <end position="140"/>
    </location>
</feature>
<proteinExistence type="predicted"/>
<feature type="transmembrane region" description="Helical" evidence="6">
    <location>
        <begin position="309"/>
        <end position="330"/>
    </location>
</feature>
<reference evidence="8" key="1">
    <citation type="submission" date="2023-03" db="EMBL/GenBank/DDBJ databases">
        <title>Actinorhabdospora filicis NBRC 111898.</title>
        <authorList>
            <person name="Ichikawa N."/>
            <person name="Sato H."/>
            <person name="Tonouchi N."/>
        </authorList>
    </citation>
    <scope>NUCLEOTIDE SEQUENCE</scope>
    <source>
        <strain evidence="8">NBRC 111898</strain>
    </source>
</reference>
<dbReference type="Gene3D" id="1.20.1250.20">
    <property type="entry name" value="MFS general substrate transporter like domains"/>
    <property type="match status" value="1"/>
</dbReference>
<feature type="transmembrane region" description="Helical" evidence="6">
    <location>
        <begin position="56"/>
        <end position="76"/>
    </location>
</feature>
<keyword evidence="9" id="KW-1185">Reference proteome</keyword>
<comment type="caution">
    <text evidence="8">The sequence shown here is derived from an EMBL/GenBank/DDBJ whole genome shotgun (WGS) entry which is preliminary data.</text>
</comment>
<feature type="transmembrane region" description="Helical" evidence="6">
    <location>
        <begin position="283"/>
        <end position="303"/>
    </location>
</feature>
<dbReference type="InterPro" id="IPR020846">
    <property type="entry name" value="MFS_dom"/>
</dbReference>
<keyword evidence="2" id="KW-0813">Transport</keyword>
<feature type="transmembrane region" description="Helical" evidence="6">
    <location>
        <begin position="373"/>
        <end position="392"/>
    </location>
</feature>
<accession>A0A9W6SM56</accession>
<keyword evidence="5 6" id="KW-0472">Membrane</keyword>
<dbReference type="Pfam" id="PF07690">
    <property type="entry name" value="MFS_1"/>
    <property type="match status" value="1"/>
</dbReference>
<feature type="transmembrane region" description="Helical" evidence="6">
    <location>
        <begin position="342"/>
        <end position="361"/>
    </location>
</feature>
<feature type="domain" description="Major facilitator superfamily (MFS) profile" evidence="7">
    <location>
        <begin position="18"/>
        <end position="396"/>
    </location>
</feature>
<gene>
    <name evidence="8" type="ORF">Afil01_32420</name>
</gene>
<evidence type="ECO:0000313" key="8">
    <source>
        <dbReference type="EMBL" id="GLZ78435.1"/>
    </source>
</evidence>
<evidence type="ECO:0000256" key="6">
    <source>
        <dbReference type="SAM" id="Phobius"/>
    </source>
</evidence>
<feature type="transmembrane region" description="Helical" evidence="6">
    <location>
        <begin position="147"/>
        <end position="171"/>
    </location>
</feature>
<feature type="transmembrane region" description="Helical" evidence="6">
    <location>
        <begin position="88"/>
        <end position="106"/>
    </location>
</feature>
<keyword evidence="3 6" id="KW-0812">Transmembrane</keyword>
<evidence type="ECO:0000256" key="5">
    <source>
        <dbReference type="ARBA" id="ARBA00023136"/>
    </source>
</evidence>
<dbReference type="PANTHER" id="PTHR43385:SF1">
    <property type="entry name" value="RIBOFLAVIN TRANSPORTER RIBJ"/>
    <property type="match status" value="1"/>
</dbReference>
<evidence type="ECO:0000256" key="2">
    <source>
        <dbReference type="ARBA" id="ARBA00022448"/>
    </source>
</evidence>
<dbReference type="RefSeq" id="WP_432705330.1">
    <property type="nucleotide sequence ID" value="NZ_BSTX01000002.1"/>
</dbReference>
<dbReference type="InterPro" id="IPR052983">
    <property type="entry name" value="MFS_Riboflavin_Transporter"/>
</dbReference>
<dbReference type="GO" id="GO:0022857">
    <property type="term" value="F:transmembrane transporter activity"/>
    <property type="evidence" value="ECO:0007669"/>
    <property type="project" value="InterPro"/>
</dbReference>
<protein>
    <submittedName>
        <fullName evidence="8">MFS transporter</fullName>
    </submittedName>
</protein>
<dbReference type="InterPro" id="IPR011701">
    <property type="entry name" value="MFS"/>
</dbReference>
<dbReference type="PANTHER" id="PTHR43385">
    <property type="entry name" value="RIBOFLAVIN TRANSPORTER RIBJ"/>
    <property type="match status" value="1"/>
</dbReference>
<evidence type="ECO:0000313" key="9">
    <source>
        <dbReference type="Proteomes" id="UP001165079"/>
    </source>
</evidence>
<sequence length="412" mass="41926">MLRVTTTTETRTATTSRTTGLVAVFAVTQTVGYGVLFYTFSVLLNPMSADLRASRFQVTTALTVSVLAAAAAAIPVGRWLDRRGGRALMTTGSILGVAAVLLWSQVSQLWQLYAVFVLIGLAGAMSLYEAAFSVLIAVTAPERRASVMLAVTIVAGFASSILFPLTGWLAATWDWRTALVTLAVLLAVTAIPGHLLAVPTARRASSVRSGGGDVRRALADKGFWLLTVAFVVHSAAVAAIGVLLVSYLAEAGHAATLAATLSGLLGVLSVTGRLATTALARRFGMPAITAAIFAVQALGLAALPFLAGSVAGAAACVIAFGLGFGVATIARPAILAERYGTARYATIAGTMVFPMTIAKALAPLGAALLAADVFMWTAAAVCLAAAGLLALAGRAPRLTGGAEGDGGPAPTR</sequence>
<dbReference type="AlphaFoldDB" id="A0A9W6SM56"/>
<dbReference type="InterPro" id="IPR036259">
    <property type="entry name" value="MFS_trans_sf"/>
</dbReference>
<dbReference type="EMBL" id="BSTX01000002">
    <property type="protein sequence ID" value="GLZ78435.1"/>
    <property type="molecule type" value="Genomic_DNA"/>
</dbReference>
<dbReference type="SUPFAM" id="SSF103473">
    <property type="entry name" value="MFS general substrate transporter"/>
    <property type="match status" value="1"/>
</dbReference>
<organism evidence="8 9">
    <name type="scientific">Actinorhabdospora filicis</name>
    <dbReference type="NCBI Taxonomy" id="1785913"/>
    <lineage>
        <taxon>Bacteria</taxon>
        <taxon>Bacillati</taxon>
        <taxon>Actinomycetota</taxon>
        <taxon>Actinomycetes</taxon>
        <taxon>Micromonosporales</taxon>
        <taxon>Micromonosporaceae</taxon>
        <taxon>Actinorhabdospora</taxon>
    </lineage>
</organism>
<dbReference type="PROSITE" id="PS50850">
    <property type="entry name" value="MFS"/>
    <property type="match status" value="1"/>
</dbReference>
<dbReference type="Proteomes" id="UP001165079">
    <property type="component" value="Unassembled WGS sequence"/>
</dbReference>